<dbReference type="AlphaFoldDB" id="A0AAF0TIT7"/>
<dbReference type="InterPro" id="IPR012337">
    <property type="entry name" value="RNaseH-like_sf"/>
</dbReference>
<gene>
    <name evidence="2" type="ORF">MTR67_008020</name>
</gene>
<dbReference type="InterPro" id="IPR036397">
    <property type="entry name" value="RNaseH_sf"/>
</dbReference>
<dbReference type="Gene3D" id="3.30.420.10">
    <property type="entry name" value="Ribonuclease H-like superfamily/Ribonuclease H"/>
    <property type="match status" value="1"/>
</dbReference>
<evidence type="ECO:0000313" key="3">
    <source>
        <dbReference type="Proteomes" id="UP001234989"/>
    </source>
</evidence>
<evidence type="ECO:0000259" key="1">
    <source>
        <dbReference type="Pfam" id="PF13456"/>
    </source>
</evidence>
<dbReference type="CDD" id="cd06222">
    <property type="entry name" value="RNase_H_like"/>
    <property type="match status" value="1"/>
</dbReference>
<dbReference type="InterPro" id="IPR002156">
    <property type="entry name" value="RNaseH_domain"/>
</dbReference>
<dbReference type="Proteomes" id="UP001234989">
    <property type="component" value="Chromosome 2"/>
</dbReference>
<reference evidence="2" key="1">
    <citation type="submission" date="2023-08" db="EMBL/GenBank/DDBJ databases">
        <title>A de novo genome assembly of Solanum verrucosum Schlechtendal, a Mexican diploid species geographically isolated from the other diploid A-genome species in potato relatives.</title>
        <authorList>
            <person name="Hosaka K."/>
        </authorList>
    </citation>
    <scope>NUCLEOTIDE SEQUENCE</scope>
    <source>
        <tissue evidence="2">Young leaves</tissue>
    </source>
</reference>
<keyword evidence="3" id="KW-1185">Reference proteome</keyword>
<feature type="domain" description="RNase H type-1" evidence="1">
    <location>
        <begin position="1"/>
        <end position="63"/>
    </location>
</feature>
<accession>A0AAF0TIT7</accession>
<dbReference type="GO" id="GO:0004523">
    <property type="term" value="F:RNA-DNA hybrid ribonuclease activity"/>
    <property type="evidence" value="ECO:0007669"/>
    <property type="project" value="InterPro"/>
</dbReference>
<dbReference type="PANTHER" id="PTHR34023:SF4">
    <property type="entry name" value="RNASE H TYPE-1 DOMAIN-CONTAINING PROTEIN"/>
    <property type="match status" value="1"/>
</dbReference>
<name>A0AAF0TIT7_SOLVR</name>
<organism evidence="2 3">
    <name type="scientific">Solanum verrucosum</name>
    <dbReference type="NCBI Taxonomy" id="315347"/>
    <lineage>
        <taxon>Eukaryota</taxon>
        <taxon>Viridiplantae</taxon>
        <taxon>Streptophyta</taxon>
        <taxon>Embryophyta</taxon>
        <taxon>Tracheophyta</taxon>
        <taxon>Spermatophyta</taxon>
        <taxon>Magnoliopsida</taxon>
        <taxon>eudicotyledons</taxon>
        <taxon>Gunneridae</taxon>
        <taxon>Pentapetalae</taxon>
        <taxon>asterids</taxon>
        <taxon>lamiids</taxon>
        <taxon>Solanales</taxon>
        <taxon>Solanaceae</taxon>
        <taxon>Solanoideae</taxon>
        <taxon>Solaneae</taxon>
        <taxon>Solanum</taxon>
    </lineage>
</organism>
<dbReference type="GO" id="GO:0003676">
    <property type="term" value="F:nucleic acid binding"/>
    <property type="evidence" value="ECO:0007669"/>
    <property type="project" value="InterPro"/>
</dbReference>
<dbReference type="EMBL" id="CP133613">
    <property type="protein sequence ID" value="WMV14635.1"/>
    <property type="molecule type" value="Genomic_DNA"/>
</dbReference>
<dbReference type="Pfam" id="PF13456">
    <property type="entry name" value="RVT_3"/>
    <property type="match status" value="1"/>
</dbReference>
<sequence>MKNIIIETDSHEALMLMSKRGVVDNHPDSDVIEECRRILFELGISMVHTLREGNSCADHLAKLGRMQLDEDLVILYRLSHAKRQLLFADMTHVAYPRYRKHVR</sequence>
<protein>
    <recommendedName>
        <fullName evidence="1">RNase H type-1 domain-containing protein</fullName>
    </recommendedName>
</protein>
<dbReference type="PANTHER" id="PTHR34023">
    <property type="entry name" value="RNASE H DOMAIN-CONTAINING PROTEIN"/>
    <property type="match status" value="1"/>
</dbReference>
<evidence type="ECO:0000313" key="2">
    <source>
        <dbReference type="EMBL" id="WMV14635.1"/>
    </source>
</evidence>
<dbReference type="InterPro" id="IPR044730">
    <property type="entry name" value="RNase_H-like_dom_plant"/>
</dbReference>
<proteinExistence type="predicted"/>
<dbReference type="SUPFAM" id="SSF53098">
    <property type="entry name" value="Ribonuclease H-like"/>
    <property type="match status" value="1"/>
</dbReference>